<feature type="signal peptide" evidence="1">
    <location>
        <begin position="1"/>
        <end position="22"/>
    </location>
</feature>
<feature type="domain" description="SGNH hydrolase-type esterase" evidence="2">
    <location>
        <begin position="55"/>
        <end position="214"/>
    </location>
</feature>
<reference evidence="3" key="1">
    <citation type="submission" date="2011-09" db="EMBL/GenBank/DDBJ databases">
        <title>The permanent draft genome of Mucilaginibacter paludis DSM 18603.</title>
        <authorList>
            <consortium name="US DOE Joint Genome Institute (JGI-PGF)"/>
            <person name="Lucas S."/>
            <person name="Han J."/>
            <person name="Lapidus A."/>
            <person name="Bruce D."/>
            <person name="Goodwin L."/>
            <person name="Pitluck S."/>
            <person name="Peters L."/>
            <person name="Kyrpides N."/>
            <person name="Mavromatis K."/>
            <person name="Ivanova N."/>
            <person name="Mikhailova N."/>
            <person name="Held B."/>
            <person name="Detter J.C."/>
            <person name="Tapia R."/>
            <person name="Han C."/>
            <person name="Land M."/>
            <person name="Hauser L."/>
            <person name="Markowitz V."/>
            <person name="Cheng J.-F."/>
            <person name="Hugenholtz P."/>
            <person name="Woyke T."/>
            <person name="Wu D."/>
            <person name="Tindall B."/>
            <person name="Brambilla E."/>
            <person name="Klenk H.-P."/>
            <person name="Eisen J.A."/>
        </authorList>
    </citation>
    <scope>NUCLEOTIDE SEQUENCE [LARGE SCALE GENOMIC DNA]</scope>
    <source>
        <strain evidence="3">DSM 18603</strain>
    </source>
</reference>
<gene>
    <name evidence="3" type="ORF">Mucpa_2709</name>
</gene>
<evidence type="ECO:0000256" key="1">
    <source>
        <dbReference type="SAM" id="SignalP"/>
    </source>
</evidence>
<dbReference type="EMBL" id="CM001403">
    <property type="protein sequence ID" value="EHQ26821.1"/>
    <property type="molecule type" value="Genomic_DNA"/>
</dbReference>
<dbReference type="Gene3D" id="3.40.50.1110">
    <property type="entry name" value="SGNH hydrolase"/>
    <property type="match status" value="1"/>
</dbReference>
<protein>
    <submittedName>
        <fullName evidence="3">Lipolytic protein G-D-S-L family</fullName>
    </submittedName>
</protein>
<organism evidence="3 4">
    <name type="scientific">Mucilaginibacter paludis DSM 18603</name>
    <dbReference type="NCBI Taxonomy" id="714943"/>
    <lineage>
        <taxon>Bacteria</taxon>
        <taxon>Pseudomonadati</taxon>
        <taxon>Bacteroidota</taxon>
        <taxon>Sphingobacteriia</taxon>
        <taxon>Sphingobacteriales</taxon>
        <taxon>Sphingobacteriaceae</taxon>
        <taxon>Mucilaginibacter</taxon>
    </lineage>
</organism>
<dbReference type="PANTHER" id="PTHR30383">
    <property type="entry name" value="THIOESTERASE 1/PROTEASE 1/LYSOPHOSPHOLIPASE L1"/>
    <property type="match status" value="1"/>
</dbReference>
<evidence type="ECO:0000259" key="2">
    <source>
        <dbReference type="Pfam" id="PF13472"/>
    </source>
</evidence>
<evidence type="ECO:0000313" key="4">
    <source>
        <dbReference type="Proteomes" id="UP000002774"/>
    </source>
</evidence>
<dbReference type="STRING" id="714943.Mucpa_2709"/>
<dbReference type="Proteomes" id="UP000002774">
    <property type="component" value="Chromosome"/>
</dbReference>
<dbReference type="HOGENOM" id="CLU_051989_6_1_10"/>
<dbReference type="Pfam" id="PF13472">
    <property type="entry name" value="Lipase_GDSL_2"/>
    <property type="match status" value="1"/>
</dbReference>
<dbReference type="eggNOG" id="COG2755">
    <property type="taxonomic scope" value="Bacteria"/>
</dbReference>
<proteinExistence type="predicted"/>
<dbReference type="InterPro" id="IPR013830">
    <property type="entry name" value="SGNH_hydro"/>
</dbReference>
<dbReference type="OrthoDB" id="9790057at2"/>
<dbReference type="InterPro" id="IPR051532">
    <property type="entry name" value="Ester_Hydrolysis_Enzymes"/>
</dbReference>
<dbReference type="InterPro" id="IPR036514">
    <property type="entry name" value="SGNH_hydro_sf"/>
</dbReference>
<name>H1Y6M9_9SPHI</name>
<dbReference type="SUPFAM" id="SSF52266">
    <property type="entry name" value="SGNH hydrolase"/>
    <property type="match status" value="1"/>
</dbReference>
<dbReference type="AlphaFoldDB" id="H1Y6M9"/>
<feature type="chain" id="PRO_5003558355" evidence="1">
    <location>
        <begin position="23"/>
        <end position="227"/>
    </location>
</feature>
<dbReference type="RefSeq" id="WP_008507017.1">
    <property type="nucleotide sequence ID" value="NZ_CM001403.1"/>
</dbReference>
<sequence length="227" mass="26050">MRGFKYLFLIGFCLLTATTLMAQVVKIDSNYTNGHYLERMEFFNAMPHHRHEIVFLGNSITEHGEWQELVPGKPVLNRGIGGDNTFGVLARVGEIAAAHPDKIFLLIGINDLFRKLPYEVTIHNYQRIIQKAKQASPKTKLYIQSILPINEDMTKEPYTKGRNVLVPELNRRIKALALEQGLVYIDLHPLFEDVEGKLKRELTIDGIHLKASAYITWVDYLKSKNYL</sequence>
<dbReference type="PANTHER" id="PTHR30383:SF5">
    <property type="entry name" value="SGNH HYDROLASE-TYPE ESTERASE DOMAIN-CONTAINING PROTEIN"/>
    <property type="match status" value="1"/>
</dbReference>
<evidence type="ECO:0000313" key="3">
    <source>
        <dbReference type="EMBL" id="EHQ26821.1"/>
    </source>
</evidence>
<keyword evidence="1" id="KW-0732">Signal</keyword>
<keyword evidence="4" id="KW-1185">Reference proteome</keyword>
<dbReference type="GO" id="GO:0004622">
    <property type="term" value="F:phosphatidylcholine lysophospholipase activity"/>
    <property type="evidence" value="ECO:0007669"/>
    <property type="project" value="TreeGrafter"/>
</dbReference>
<accession>H1Y6M9</accession>